<feature type="compositionally biased region" description="Polar residues" evidence="6">
    <location>
        <begin position="304"/>
        <end position="317"/>
    </location>
</feature>
<protein>
    <submittedName>
        <fullName evidence="11">Tumor necrosis factor receptor superfamily member 1B-like</fullName>
    </submittedName>
</protein>
<dbReference type="PANTHER" id="PTHR47386:SF1">
    <property type="entry name" value="TUMOR NECROSIS FACTOR RECEPTOR SUPERFAMILY MEMBER 1B"/>
    <property type="match status" value="1"/>
</dbReference>
<dbReference type="Pfam" id="PF00020">
    <property type="entry name" value="TNFR_c6"/>
    <property type="match status" value="3"/>
</dbReference>
<keyword evidence="2" id="KW-0677">Repeat</keyword>
<keyword evidence="4" id="KW-0325">Glycoprotein</keyword>
<accession>A0ABM5EKX4</accession>
<gene>
    <name evidence="11" type="primary">LOC110070508</name>
</gene>
<dbReference type="RefSeq" id="XP_072833806.1">
    <property type="nucleotide sequence ID" value="XM_072977705.1"/>
</dbReference>
<feature type="disulfide bond" evidence="5">
    <location>
        <begin position="57"/>
        <end position="75"/>
    </location>
</feature>
<feature type="disulfide bond" evidence="5">
    <location>
        <begin position="38"/>
        <end position="53"/>
    </location>
</feature>
<proteinExistence type="predicted"/>
<dbReference type="SMART" id="SM00208">
    <property type="entry name" value="TNFR"/>
    <property type="match status" value="4"/>
</dbReference>
<dbReference type="PRINTS" id="PR01919">
    <property type="entry name" value="TNFACTORR1B"/>
</dbReference>
<dbReference type="Proteomes" id="UP001652642">
    <property type="component" value="Chromosome 7"/>
</dbReference>
<keyword evidence="3 5" id="KW-1015">Disulfide bond</keyword>
<dbReference type="InterPro" id="IPR020411">
    <property type="entry name" value="TNFR_1B"/>
</dbReference>
<feature type="disulfide bond" evidence="5">
    <location>
        <begin position="165"/>
        <end position="180"/>
    </location>
</feature>
<dbReference type="PANTHER" id="PTHR47386">
    <property type="entry name" value="TUMOR NECROSIS FACTOR RECEPTOR SUPERFAMILY MEMBER 1B"/>
    <property type="match status" value="1"/>
</dbReference>
<dbReference type="InterPro" id="IPR051670">
    <property type="entry name" value="TNF_chemokine_rcpt-like"/>
</dbReference>
<dbReference type="InterPro" id="IPR001368">
    <property type="entry name" value="TNFR/NGFR_Cys_rich_reg"/>
</dbReference>
<feature type="domain" description="TNFR-Cys" evidence="9">
    <location>
        <begin position="77"/>
        <end position="118"/>
    </location>
</feature>
<feature type="domain" description="TNFR-Cys" evidence="9">
    <location>
        <begin position="164"/>
        <end position="201"/>
    </location>
</feature>
<evidence type="ECO:0000256" key="6">
    <source>
        <dbReference type="SAM" id="MobiDB-lite"/>
    </source>
</evidence>
<dbReference type="Gene3D" id="2.10.50.10">
    <property type="entry name" value="Tumor Necrosis Factor Receptor, subunit A, domain 2"/>
    <property type="match status" value="2"/>
</dbReference>
<name>A0ABM5EKX4_9SAUR</name>
<feature type="domain" description="TNFR-Cys" evidence="9">
    <location>
        <begin position="37"/>
        <end position="75"/>
    </location>
</feature>
<feature type="signal peptide" evidence="8">
    <location>
        <begin position="1"/>
        <end position="23"/>
    </location>
</feature>
<evidence type="ECO:0000256" key="3">
    <source>
        <dbReference type="ARBA" id="ARBA00023157"/>
    </source>
</evidence>
<feature type="chain" id="PRO_5046496107" evidence="8">
    <location>
        <begin position="24"/>
        <end position="463"/>
    </location>
</feature>
<keyword evidence="7" id="KW-1133">Transmembrane helix</keyword>
<feature type="region of interest" description="Disordered" evidence="6">
    <location>
        <begin position="296"/>
        <end position="346"/>
    </location>
</feature>
<keyword evidence="7" id="KW-0812">Transmembrane</keyword>
<organism evidence="10 11">
    <name type="scientific">Pogona vitticeps</name>
    <name type="common">central bearded dragon</name>
    <dbReference type="NCBI Taxonomy" id="103695"/>
    <lineage>
        <taxon>Eukaryota</taxon>
        <taxon>Metazoa</taxon>
        <taxon>Chordata</taxon>
        <taxon>Craniata</taxon>
        <taxon>Vertebrata</taxon>
        <taxon>Euteleostomi</taxon>
        <taxon>Lepidosauria</taxon>
        <taxon>Squamata</taxon>
        <taxon>Bifurcata</taxon>
        <taxon>Unidentata</taxon>
        <taxon>Episquamata</taxon>
        <taxon>Toxicofera</taxon>
        <taxon>Iguania</taxon>
        <taxon>Acrodonta</taxon>
        <taxon>Agamidae</taxon>
        <taxon>Amphibolurinae</taxon>
        <taxon>Pogona</taxon>
    </lineage>
</organism>
<evidence type="ECO:0000256" key="2">
    <source>
        <dbReference type="ARBA" id="ARBA00022737"/>
    </source>
</evidence>
<feature type="disulfide bond" evidence="5">
    <location>
        <begin position="78"/>
        <end position="93"/>
    </location>
</feature>
<sequence length="463" mass="50023">MRRWLRRPSERLFLCSALQLVAAQVLSLPYTPQFPEKCQNPNLEHYVEAINKCCSSCPPGSRVLRSCNETVDTQCVPCEEGTYTLVWSRAERCLGCDPPCRAGFVEVTACKATQNRHCWCQPHQFCSQRISKGVCLRCEALPLCQRGYGVVRPGTKTRDLECAPCRPGTFSDVESPTEECKPHTICKSILIPGNSTSDNVCREPWGPNSGGTISPHTTARGSGPSPTQHSVTEDLTLPVKKDPPGDVSSAAGWAAGAMFALFALISGTLLCFAFHNKSQPCASLCGNEKQPFPATEKLPGSCPQDGNSQEEQNLLETSASSSSGSLDQASEKSSRISSASTPKMEADGLQQRLPLLNNSVTHSTADSKQSSSGKTHVNVSCVVSLCNLDHSVPFQSLDGSIPAVPRGCSSAEDKLPLSKEESTVKKEPGRQIAVEVEDNMEIFDFQERKLLPLSTQDAGMKIS</sequence>
<evidence type="ECO:0000256" key="5">
    <source>
        <dbReference type="PROSITE-ProRule" id="PRU00206"/>
    </source>
</evidence>
<evidence type="ECO:0000256" key="1">
    <source>
        <dbReference type="ARBA" id="ARBA00022729"/>
    </source>
</evidence>
<keyword evidence="10" id="KW-1185">Reference proteome</keyword>
<reference evidence="11" key="1">
    <citation type="submission" date="2025-08" db="UniProtKB">
        <authorList>
            <consortium name="RefSeq"/>
        </authorList>
    </citation>
    <scope>IDENTIFICATION</scope>
</reference>
<feature type="disulfide bond" evidence="5">
    <location>
        <begin position="100"/>
        <end position="118"/>
    </location>
</feature>
<dbReference type="GeneID" id="110070508"/>
<feature type="repeat" description="TNFR-Cys" evidence="5">
    <location>
        <begin position="37"/>
        <end position="75"/>
    </location>
</feature>
<evidence type="ECO:0000313" key="11">
    <source>
        <dbReference type="RefSeq" id="XP_072833806.1"/>
    </source>
</evidence>
<evidence type="ECO:0000259" key="9">
    <source>
        <dbReference type="PROSITE" id="PS50050"/>
    </source>
</evidence>
<feature type="compositionally biased region" description="Polar residues" evidence="6">
    <location>
        <begin position="210"/>
        <end position="230"/>
    </location>
</feature>
<keyword evidence="7" id="KW-0472">Membrane</keyword>
<feature type="transmembrane region" description="Helical" evidence="7">
    <location>
        <begin position="250"/>
        <end position="274"/>
    </location>
</feature>
<dbReference type="PROSITE" id="PS00652">
    <property type="entry name" value="TNFR_NGFR_1"/>
    <property type="match status" value="2"/>
</dbReference>
<keyword evidence="1 8" id="KW-0732">Signal</keyword>
<feature type="region of interest" description="Disordered" evidence="6">
    <location>
        <begin position="202"/>
        <end position="246"/>
    </location>
</feature>
<feature type="repeat" description="TNFR-Cys" evidence="5">
    <location>
        <begin position="77"/>
        <end position="118"/>
    </location>
</feature>
<evidence type="ECO:0000256" key="7">
    <source>
        <dbReference type="SAM" id="Phobius"/>
    </source>
</evidence>
<feature type="disulfide bond" evidence="5">
    <location>
        <begin position="54"/>
        <end position="67"/>
    </location>
</feature>
<feature type="repeat" description="TNFR-Cys" evidence="5">
    <location>
        <begin position="164"/>
        <end position="201"/>
    </location>
</feature>
<evidence type="ECO:0000313" key="10">
    <source>
        <dbReference type="Proteomes" id="UP001652642"/>
    </source>
</evidence>
<dbReference type="PROSITE" id="PS50050">
    <property type="entry name" value="TNFR_NGFR_2"/>
    <property type="match status" value="3"/>
</dbReference>
<dbReference type="SUPFAM" id="SSF57586">
    <property type="entry name" value="TNF receptor-like"/>
    <property type="match status" value="3"/>
</dbReference>
<evidence type="ECO:0000256" key="8">
    <source>
        <dbReference type="SAM" id="SignalP"/>
    </source>
</evidence>
<evidence type="ECO:0000256" key="4">
    <source>
        <dbReference type="ARBA" id="ARBA00023180"/>
    </source>
</evidence>
<comment type="caution">
    <text evidence="5">Lacks conserved residue(s) required for the propagation of feature annotation.</text>
</comment>